<feature type="domain" description="Ribonuclease H1 N-terminal" evidence="3">
    <location>
        <begin position="51"/>
        <end position="92"/>
    </location>
</feature>
<evidence type="ECO:0000256" key="1">
    <source>
        <dbReference type="SAM" id="MobiDB-lite"/>
    </source>
</evidence>
<dbReference type="STRING" id="139420.A0A371CKH6"/>
<evidence type="ECO:0000313" key="5">
    <source>
        <dbReference type="Proteomes" id="UP000256964"/>
    </source>
</evidence>
<keyword evidence="2" id="KW-0472">Membrane</keyword>
<dbReference type="SUPFAM" id="SSF55658">
    <property type="entry name" value="L9 N-domain-like"/>
    <property type="match status" value="2"/>
</dbReference>
<proteinExistence type="predicted"/>
<dbReference type="InterPro" id="IPR037056">
    <property type="entry name" value="RNase_H1_N_sf"/>
</dbReference>
<gene>
    <name evidence="4" type="ORF">OH76DRAFT_1490000</name>
</gene>
<dbReference type="AlphaFoldDB" id="A0A371CKH6"/>
<feature type="compositionally biased region" description="Polar residues" evidence="1">
    <location>
        <begin position="226"/>
        <end position="242"/>
    </location>
</feature>
<accession>A0A371CKH6</accession>
<dbReference type="OrthoDB" id="2758366at2759"/>
<keyword evidence="2" id="KW-0812">Transmembrane</keyword>
<feature type="region of interest" description="Disordered" evidence="1">
    <location>
        <begin position="128"/>
        <end position="256"/>
    </location>
</feature>
<evidence type="ECO:0000313" key="4">
    <source>
        <dbReference type="EMBL" id="RDX40785.1"/>
    </source>
</evidence>
<dbReference type="Pfam" id="PF01693">
    <property type="entry name" value="Cauli_VI"/>
    <property type="match status" value="2"/>
</dbReference>
<feature type="domain" description="Ribonuclease H1 N-terminal" evidence="3">
    <location>
        <begin position="267"/>
        <end position="309"/>
    </location>
</feature>
<organism evidence="4 5">
    <name type="scientific">Lentinus brumalis</name>
    <dbReference type="NCBI Taxonomy" id="2498619"/>
    <lineage>
        <taxon>Eukaryota</taxon>
        <taxon>Fungi</taxon>
        <taxon>Dikarya</taxon>
        <taxon>Basidiomycota</taxon>
        <taxon>Agaricomycotina</taxon>
        <taxon>Agaricomycetes</taxon>
        <taxon>Polyporales</taxon>
        <taxon>Polyporaceae</taxon>
        <taxon>Lentinus</taxon>
    </lineage>
</organism>
<reference evidence="4 5" key="1">
    <citation type="journal article" date="2018" name="Biotechnol. Biofuels">
        <title>Integrative visual omics of the white-rot fungus Polyporus brumalis exposes the biotechnological potential of its oxidative enzymes for delignifying raw plant biomass.</title>
        <authorList>
            <person name="Miyauchi S."/>
            <person name="Rancon A."/>
            <person name="Drula E."/>
            <person name="Hage H."/>
            <person name="Chaduli D."/>
            <person name="Favel A."/>
            <person name="Grisel S."/>
            <person name="Henrissat B."/>
            <person name="Herpoel-Gimbert I."/>
            <person name="Ruiz-Duenas F.J."/>
            <person name="Chevret D."/>
            <person name="Hainaut M."/>
            <person name="Lin J."/>
            <person name="Wang M."/>
            <person name="Pangilinan J."/>
            <person name="Lipzen A."/>
            <person name="Lesage-Meessen L."/>
            <person name="Navarro D."/>
            <person name="Riley R."/>
            <person name="Grigoriev I.V."/>
            <person name="Zhou S."/>
            <person name="Raouche S."/>
            <person name="Rosso M.N."/>
        </authorList>
    </citation>
    <scope>NUCLEOTIDE SEQUENCE [LARGE SCALE GENOMIC DNA]</scope>
    <source>
        <strain evidence="4 5">BRFM 1820</strain>
    </source>
</reference>
<dbReference type="Proteomes" id="UP000256964">
    <property type="component" value="Unassembled WGS sequence"/>
</dbReference>
<dbReference type="InterPro" id="IPR011320">
    <property type="entry name" value="RNase_H1_N"/>
</dbReference>
<feature type="compositionally biased region" description="Polar residues" evidence="1">
    <location>
        <begin position="128"/>
        <end position="138"/>
    </location>
</feature>
<evidence type="ECO:0000256" key="2">
    <source>
        <dbReference type="SAM" id="Phobius"/>
    </source>
</evidence>
<feature type="compositionally biased region" description="Polar residues" evidence="1">
    <location>
        <begin position="197"/>
        <end position="207"/>
    </location>
</feature>
<protein>
    <recommendedName>
        <fullName evidence="3">Ribonuclease H1 N-terminal domain-containing protein</fullName>
    </recommendedName>
</protein>
<sequence length="336" mass="35870">MGRKEKEKTFDPEDIKYFNEVALGIGPTPIYDDNGILIPIGQPEGKGKRCKVYVVWRGRCIGIFFSWGTVVCMIGGYRNNAFKSYKTLEEAYAGWVNGPGHAPGHSWTAPAIRDPIFTHPELYGVPTPLNSTPATFNTSPAPPSPRSSPSPAPSSPSSSASSSTFVSAPSSPANSPPRKLAPTSQYDPVNWDAMSRIGSSTPSNTHSIALPASSRVRRPVPPPLSTASGSRSKSTQDVPKSSDTPRTNTRSLATTTTSSIVVSEGRAYAVVRGDVPGVYLDKSTAYLLAGNHPGRCVKVFKTLRAAQDFYDDEELEGRVGVPVLPEELEDSVGASS</sequence>
<feature type="compositionally biased region" description="Pro residues" evidence="1">
    <location>
        <begin position="140"/>
        <end position="154"/>
    </location>
</feature>
<feature type="compositionally biased region" description="Low complexity" evidence="1">
    <location>
        <begin position="155"/>
        <end position="177"/>
    </location>
</feature>
<feature type="transmembrane region" description="Helical" evidence="2">
    <location>
        <begin position="56"/>
        <end position="77"/>
    </location>
</feature>
<keyword evidence="2" id="KW-1133">Transmembrane helix</keyword>
<feature type="compositionally biased region" description="Low complexity" evidence="1">
    <location>
        <begin position="244"/>
        <end position="256"/>
    </location>
</feature>
<keyword evidence="5" id="KW-1185">Reference proteome</keyword>
<dbReference type="Gene3D" id="3.40.970.10">
    <property type="entry name" value="Ribonuclease H1, N-terminal domain"/>
    <property type="match status" value="1"/>
</dbReference>
<name>A0A371CKH6_9APHY</name>
<evidence type="ECO:0000259" key="3">
    <source>
        <dbReference type="Pfam" id="PF01693"/>
    </source>
</evidence>
<dbReference type="EMBL" id="KZ857537">
    <property type="protein sequence ID" value="RDX40785.1"/>
    <property type="molecule type" value="Genomic_DNA"/>
</dbReference>
<dbReference type="InterPro" id="IPR009027">
    <property type="entry name" value="Ribosomal_bL9/RNase_H1_N"/>
</dbReference>